<dbReference type="PANTHER" id="PTHR44936">
    <property type="entry name" value="SENSOR PROTEIN CREC"/>
    <property type="match status" value="1"/>
</dbReference>
<keyword evidence="8" id="KW-0472">Membrane</keyword>
<dbReference type="InterPro" id="IPR050980">
    <property type="entry name" value="2C_sensor_his_kinase"/>
</dbReference>
<dbReference type="Gene3D" id="3.30.565.10">
    <property type="entry name" value="Histidine kinase-like ATPase, C-terminal domain"/>
    <property type="match status" value="1"/>
</dbReference>
<dbReference type="Proteomes" id="UP001596220">
    <property type="component" value="Unassembled WGS sequence"/>
</dbReference>
<evidence type="ECO:0000256" key="3">
    <source>
        <dbReference type="ARBA" id="ARBA00022553"/>
    </source>
</evidence>
<feature type="compositionally biased region" description="Low complexity" evidence="7">
    <location>
        <begin position="1012"/>
        <end position="1040"/>
    </location>
</feature>
<evidence type="ECO:0000313" key="10">
    <source>
        <dbReference type="EMBL" id="MFC6094051.1"/>
    </source>
</evidence>
<dbReference type="RefSeq" id="WP_380641882.1">
    <property type="nucleotide sequence ID" value="NZ_JBHSQO010000054.1"/>
</dbReference>
<dbReference type="Gene3D" id="6.10.340.10">
    <property type="match status" value="1"/>
</dbReference>
<feature type="domain" description="Histidine kinase/HSP90-like ATPase" evidence="9">
    <location>
        <begin position="562"/>
        <end position="675"/>
    </location>
</feature>
<feature type="compositionally biased region" description="Gly residues" evidence="7">
    <location>
        <begin position="964"/>
        <end position="974"/>
    </location>
</feature>
<sequence>MRGHDDHASGEEPERIQLDAGVAGDGRPPDSGPSTGAVPADRGVSRWRLRNWRLRSKLAVVLLVPALSTLALAGLRLNTQLDDVELFGKVQRELQLSAQAAAVSDALQLERDAAVWFVAGGRNENAAELVTRSNKVDIEVGKLRDVAASTSGIEDSVRDAFQRALQSLDGLASLRNTVTNSRYPDVSVHTAYGQLLAALSQVHRASAGSLSNETINPLSGANLALYNAKEQLSQQNAILLATAERDEFAPGQENALRAAQSRLDAALVEFAGTASQENRQLLADTVSGPAVDGRNRLVQLALVQQADEGAVNLDSANVMTLGEETAGLFRTVAQDIERQADAAAVNLTEDARAAAWRDAALVAVALILAFALMAFVARSMLTPLRVLRRTALEVARNRLPDAIKRIRQHRDPERAAEEALVPVPIHTTEEVGQVARAFDAVQREAVRLAVEQVALRANVNDMFINLSRRSQALVERQITVIDRLEQDEQDPDQLASLFELDHLATQMRRNSENLLVLSGTTVNRRVTRPVPISEVLGAAVSEVEKYARIQIAPAPELRIQGRVVNDLAHLIAELLDNATAFSKPTTKVTVRAIETRRGEVSIRIHDRGVGMQEQDIAEANTKLADPPEVDVSVAREMGLYVVGQLAKRHNIRVTLNNNDDIEGGVTAQVILPVDLLHRGPEPLTARPAPAALPPRPANLELEESGVGVLAGVPKWTPDATPGDYAPPSPQSAAVPPVVHTHEAEPNGFFEVEQTSAADLFTSTVVETPAAGEPAIDYSYPPSPSRPAPPVVEEDDASTQRLPIYEDVLSRWFQGAEAPEATVRGDLGGGGDPGGDVPPETAAEKTMFADRTDLMDESNAFGPLPGGNRHEPARHEPNRGEPNRGEPAFASRLDPSRPEPGASERTVFADRTELVGTELGGTHLGGSDLGGSRRESARPTPPAPRGATPAGLPKREPAPSAIPSSGGGPDWGSGDDGWSAATNLLKAPVDDTTTAGLPKRVPKARLVPGSLTGPSPRGSAPAGPQSAAGAASSGLATAAPPRRSADRLRQRFATYQRGVQMGRETNDDSAMPWEGLSIGNADNKEQK</sequence>
<protein>
    <recommendedName>
        <fullName evidence="2">histidine kinase</fullName>
        <ecNumber evidence="2">2.7.13.3</ecNumber>
    </recommendedName>
</protein>
<keyword evidence="3" id="KW-0597">Phosphoprotein</keyword>
<evidence type="ECO:0000256" key="2">
    <source>
        <dbReference type="ARBA" id="ARBA00012438"/>
    </source>
</evidence>
<evidence type="ECO:0000256" key="1">
    <source>
        <dbReference type="ARBA" id="ARBA00000085"/>
    </source>
</evidence>
<dbReference type="EMBL" id="JBHSQO010000054">
    <property type="protein sequence ID" value="MFC6094051.1"/>
    <property type="molecule type" value="Genomic_DNA"/>
</dbReference>
<dbReference type="InterPro" id="IPR036890">
    <property type="entry name" value="HATPase_C_sf"/>
</dbReference>
<accession>A0ABW1PFW3</accession>
<keyword evidence="5" id="KW-0418">Kinase</keyword>
<evidence type="ECO:0000313" key="11">
    <source>
        <dbReference type="Proteomes" id="UP001596220"/>
    </source>
</evidence>
<dbReference type="SMART" id="SM00387">
    <property type="entry name" value="HATPase_c"/>
    <property type="match status" value="1"/>
</dbReference>
<feature type="region of interest" description="Disordered" evidence="7">
    <location>
        <begin position="820"/>
        <end position="840"/>
    </location>
</feature>
<keyword evidence="6" id="KW-0902">Two-component regulatory system</keyword>
<name>A0ABW1PFW3_9PSEU</name>
<feature type="region of interest" description="Disordered" evidence="7">
    <location>
        <begin position="771"/>
        <end position="797"/>
    </location>
</feature>
<evidence type="ECO:0000256" key="5">
    <source>
        <dbReference type="ARBA" id="ARBA00022777"/>
    </source>
</evidence>
<keyword evidence="11" id="KW-1185">Reference proteome</keyword>
<keyword evidence="8" id="KW-1133">Transmembrane helix</keyword>
<dbReference type="PANTHER" id="PTHR44936:SF9">
    <property type="entry name" value="SENSOR PROTEIN CREC"/>
    <property type="match status" value="1"/>
</dbReference>
<proteinExistence type="predicted"/>
<dbReference type="Pfam" id="PF08376">
    <property type="entry name" value="NIT"/>
    <property type="match status" value="1"/>
</dbReference>
<dbReference type="SUPFAM" id="SSF55874">
    <property type="entry name" value="ATPase domain of HSP90 chaperone/DNA topoisomerase II/histidine kinase"/>
    <property type="match status" value="1"/>
</dbReference>
<gene>
    <name evidence="10" type="ORF">ACFP3R_32690</name>
</gene>
<feature type="compositionally biased region" description="Gly residues" evidence="7">
    <location>
        <begin position="917"/>
        <end position="928"/>
    </location>
</feature>
<evidence type="ECO:0000256" key="8">
    <source>
        <dbReference type="SAM" id="Phobius"/>
    </source>
</evidence>
<feature type="region of interest" description="Disordered" evidence="7">
    <location>
        <begin position="1"/>
        <end position="40"/>
    </location>
</feature>
<evidence type="ECO:0000259" key="9">
    <source>
        <dbReference type="SMART" id="SM00387"/>
    </source>
</evidence>
<feature type="transmembrane region" description="Helical" evidence="8">
    <location>
        <begin position="359"/>
        <end position="381"/>
    </location>
</feature>
<reference evidence="11" key="1">
    <citation type="journal article" date="2019" name="Int. J. Syst. Evol. Microbiol.">
        <title>The Global Catalogue of Microorganisms (GCM) 10K type strain sequencing project: providing services to taxonomists for standard genome sequencing and annotation.</title>
        <authorList>
            <consortium name="The Broad Institute Genomics Platform"/>
            <consortium name="The Broad Institute Genome Sequencing Center for Infectious Disease"/>
            <person name="Wu L."/>
            <person name="Ma J."/>
        </authorList>
    </citation>
    <scope>NUCLEOTIDE SEQUENCE [LARGE SCALE GENOMIC DNA]</scope>
    <source>
        <strain evidence="11">CGMCC 4.7246</strain>
    </source>
</reference>
<evidence type="ECO:0000256" key="4">
    <source>
        <dbReference type="ARBA" id="ARBA00022679"/>
    </source>
</evidence>
<feature type="region of interest" description="Disordered" evidence="7">
    <location>
        <begin position="855"/>
        <end position="1086"/>
    </location>
</feature>
<comment type="catalytic activity">
    <reaction evidence="1">
        <text>ATP + protein L-histidine = ADP + protein N-phospho-L-histidine.</text>
        <dbReference type="EC" id="2.7.13.3"/>
    </reaction>
</comment>
<dbReference type="InterPro" id="IPR003594">
    <property type="entry name" value="HATPase_dom"/>
</dbReference>
<dbReference type="InterPro" id="IPR013587">
    <property type="entry name" value="Nitrate/nitrite_sensing"/>
</dbReference>
<keyword evidence="8" id="KW-0812">Transmembrane</keyword>
<keyword evidence="4" id="KW-0808">Transferase</keyword>
<dbReference type="EC" id="2.7.13.3" evidence="2"/>
<organism evidence="10 11">
    <name type="scientific">Saccharothrix lopnurensis</name>
    <dbReference type="NCBI Taxonomy" id="1670621"/>
    <lineage>
        <taxon>Bacteria</taxon>
        <taxon>Bacillati</taxon>
        <taxon>Actinomycetota</taxon>
        <taxon>Actinomycetes</taxon>
        <taxon>Pseudonocardiales</taxon>
        <taxon>Pseudonocardiaceae</taxon>
        <taxon>Saccharothrix</taxon>
    </lineage>
</organism>
<evidence type="ECO:0000256" key="6">
    <source>
        <dbReference type="ARBA" id="ARBA00023012"/>
    </source>
</evidence>
<feature type="compositionally biased region" description="Basic and acidic residues" evidence="7">
    <location>
        <begin position="1"/>
        <end position="17"/>
    </location>
</feature>
<feature type="compositionally biased region" description="Basic and acidic residues" evidence="7">
    <location>
        <begin position="867"/>
        <end position="883"/>
    </location>
</feature>
<dbReference type="Pfam" id="PF02518">
    <property type="entry name" value="HATPase_c"/>
    <property type="match status" value="1"/>
</dbReference>
<comment type="caution">
    <text evidence="10">The sequence shown here is derived from an EMBL/GenBank/DDBJ whole genome shotgun (WGS) entry which is preliminary data.</text>
</comment>
<evidence type="ECO:0000256" key="7">
    <source>
        <dbReference type="SAM" id="MobiDB-lite"/>
    </source>
</evidence>
<feature type="compositionally biased region" description="Pro residues" evidence="7">
    <location>
        <begin position="780"/>
        <end position="789"/>
    </location>
</feature>